<dbReference type="SUPFAM" id="SSF55797">
    <property type="entry name" value="PR-1-like"/>
    <property type="match status" value="1"/>
</dbReference>
<evidence type="ECO:0000313" key="3">
    <source>
        <dbReference type="EMBL" id="KAJ9130839.1"/>
    </source>
</evidence>
<dbReference type="InterPro" id="IPR001283">
    <property type="entry name" value="CRISP-related"/>
</dbReference>
<dbReference type="InterPro" id="IPR002413">
    <property type="entry name" value="V5_allergen-like"/>
</dbReference>
<keyword evidence="1" id="KW-0732">Signal</keyword>
<accession>A0AA38RAH2</accession>
<gene>
    <name evidence="3" type="ORF">NKR23_g12006</name>
</gene>
<dbReference type="EMBL" id="JANBVO010000078">
    <property type="protein sequence ID" value="KAJ9130839.1"/>
    <property type="molecule type" value="Genomic_DNA"/>
</dbReference>
<dbReference type="PANTHER" id="PTHR10334">
    <property type="entry name" value="CYSTEINE-RICH SECRETORY PROTEIN-RELATED"/>
    <property type="match status" value="1"/>
</dbReference>
<dbReference type="Pfam" id="PF00188">
    <property type="entry name" value="CAP"/>
    <property type="match status" value="1"/>
</dbReference>
<comment type="caution">
    <text evidence="3">The sequence shown here is derived from an EMBL/GenBank/DDBJ whole genome shotgun (WGS) entry which is preliminary data.</text>
</comment>
<dbReference type="InterPro" id="IPR014044">
    <property type="entry name" value="CAP_dom"/>
</dbReference>
<dbReference type="SMART" id="SM00198">
    <property type="entry name" value="SCP"/>
    <property type="match status" value="1"/>
</dbReference>
<feature type="chain" id="PRO_5041351979" description="SCP domain-containing protein" evidence="1">
    <location>
        <begin position="25"/>
        <end position="166"/>
    </location>
</feature>
<dbReference type="AlphaFoldDB" id="A0AA38RAH2"/>
<evidence type="ECO:0000256" key="1">
    <source>
        <dbReference type="SAM" id="SignalP"/>
    </source>
</evidence>
<name>A0AA38RAH2_9PEZI</name>
<dbReference type="PRINTS" id="PR00837">
    <property type="entry name" value="V5TPXLIKE"/>
</dbReference>
<dbReference type="Gene3D" id="3.40.33.10">
    <property type="entry name" value="CAP"/>
    <property type="match status" value="1"/>
</dbReference>
<evidence type="ECO:0000313" key="4">
    <source>
        <dbReference type="Proteomes" id="UP001174694"/>
    </source>
</evidence>
<reference evidence="3" key="1">
    <citation type="submission" date="2022-07" db="EMBL/GenBank/DDBJ databases">
        <title>Fungi with potential for degradation of polypropylene.</title>
        <authorList>
            <person name="Gostincar C."/>
        </authorList>
    </citation>
    <scope>NUCLEOTIDE SEQUENCE</scope>
    <source>
        <strain evidence="3">EXF-13308</strain>
    </source>
</reference>
<dbReference type="PRINTS" id="PR00838">
    <property type="entry name" value="V5ALLERGEN"/>
</dbReference>
<protein>
    <recommendedName>
        <fullName evidence="2">SCP domain-containing protein</fullName>
    </recommendedName>
</protein>
<sequence>MQIPFASILITFFLLLGEFKGTFAAPALTADQTAALAAHNSARAAKKVPALAWDATLASAAQTYAEKLAKTGTFAHSGVAGENLFWESPAGKTPLTDATKAWLAEAPNYHNEVIPQGSFAQYGHYTQCMWKSTTKVGLGSAKDSKGAAYVVGRYSPPGNYVGQRPY</sequence>
<proteinExistence type="predicted"/>
<evidence type="ECO:0000259" key="2">
    <source>
        <dbReference type="SMART" id="SM00198"/>
    </source>
</evidence>
<keyword evidence="4" id="KW-1185">Reference proteome</keyword>
<dbReference type="Proteomes" id="UP001174694">
    <property type="component" value="Unassembled WGS sequence"/>
</dbReference>
<feature type="signal peptide" evidence="1">
    <location>
        <begin position="1"/>
        <end position="24"/>
    </location>
</feature>
<dbReference type="InterPro" id="IPR035940">
    <property type="entry name" value="CAP_sf"/>
</dbReference>
<feature type="domain" description="SCP" evidence="2">
    <location>
        <begin position="30"/>
        <end position="162"/>
    </location>
</feature>
<organism evidence="3 4">
    <name type="scientific">Pleurostoma richardsiae</name>
    <dbReference type="NCBI Taxonomy" id="41990"/>
    <lineage>
        <taxon>Eukaryota</taxon>
        <taxon>Fungi</taxon>
        <taxon>Dikarya</taxon>
        <taxon>Ascomycota</taxon>
        <taxon>Pezizomycotina</taxon>
        <taxon>Sordariomycetes</taxon>
        <taxon>Sordariomycetidae</taxon>
        <taxon>Calosphaeriales</taxon>
        <taxon>Pleurostomataceae</taxon>
        <taxon>Pleurostoma</taxon>
    </lineage>
</organism>